<feature type="transmembrane region" description="Helical" evidence="2">
    <location>
        <begin position="6"/>
        <end position="29"/>
    </location>
</feature>
<dbReference type="RefSeq" id="WP_269659963.1">
    <property type="nucleotide sequence ID" value="NZ_CP114413.1"/>
</dbReference>
<dbReference type="InterPro" id="IPR011006">
    <property type="entry name" value="CheY-like_superfamily"/>
</dbReference>
<evidence type="ECO:0000256" key="1">
    <source>
        <dbReference type="PROSITE-ProRule" id="PRU00169"/>
    </source>
</evidence>
<organism evidence="4 5">
    <name type="scientific">Streptomyces cinnabarinus</name>
    <dbReference type="NCBI Taxonomy" id="67287"/>
    <lineage>
        <taxon>Bacteria</taxon>
        <taxon>Bacillati</taxon>
        <taxon>Actinomycetota</taxon>
        <taxon>Actinomycetes</taxon>
        <taxon>Kitasatosporales</taxon>
        <taxon>Streptomycetaceae</taxon>
        <taxon>Streptomyces</taxon>
    </lineage>
</organism>
<keyword evidence="2" id="KW-0472">Membrane</keyword>
<reference evidence="4" key="1">
    <citation type="submission" date="2022-12" db="EMBL/GenBank/DDBJ databases">
        <authorList>
            <person name="Ruckert C."/>
            <person name="Busche T."/>
            <person name="Kalinowski J."/>
            <person name="Wittmann C."/>
        </authorList>
    </citation>
    <scope>NUCLEOTIDE SEQUENCE</scope>
    <source>
        <strain evidence="4">DSM 40467</strain>
    </source>
</reference>
<keyword evidence="2" id="KW-1133">Transmembrane helix</keyword>
<dbReference type="PROSITE" id="PS50110">
    <property type="entry name" value="RESPONSE_REGULATORY"/>
    <property type="match status" value="1"/>
</dbReference>
<keyword evidence="1" id="KW-0597">Phosphoprotein</keyword>
<dbReference type="InterPro" id="IPR001789">
    <property type="entry name" value="Sig_transdc_resp-reg_receiver"/>
</dbReference>
<dbReference type="Gene3D" id="3.40.50.2300">
    <property type="match status" value="1"/>
</dbReference>
<proteinExistence type="predicted"/>
<keyword evidence="2" id="KW-0812">Transmembrane</keyword>
<evidence type="ECO:0000256" key="2">
    <source>
        <dbReference type="SAM" id="Phobius"/>
    </source>
</evidence>
<feature type="modified residue" description="4-aspartylphosphate" evidence="1">
    <location>
        <position position="141"/>
    </location>
</feature>
<dbReference type="EMBL" id="CP114413">
    <property type="protein sequence ID" value="WAZ22343.1"/>
    <property type="molecule type" value="Genomic_DNA"/>
</dbReference>
<sequence length="212" mass="23376">MPEAIWIKLIGTLPSLFWAAFAVIVFLSLRGTIIHSLVPRVTALRALGVEVEMAGQLLDRVAEGSNTPVTPTMRRGILSRLEHAADTLRSGRILWIDDHPEHNGALISLLRSMDMVVDTARSTGEGLIALRHGPYDIILTDIDRDGDPQAGISMLRELEAGNVDLPVVVHSHNFNPELGVDRRIFAATNNPVEIVHYVIDLMERIRFGAPEV</sequence>
<dbReference type="SUPFAM" id="SSF52172">
    <property type="entry name" value="CheY-like"/>
    <property type="match status" value="1"/>
</dbReference>
<gene>
    <name evidence="4" type="ORF">STRCI_003592</name>
</gene>
<feature type="domain" description="Response regulatory" evidence="3">
    <location>
        <begin position="92"/>
        <end position="202"/>
    </location>
</feature>
<protein>
    <submittedName>
        <fullName evidence="4">Response regulator</fullName>
    </submittedName>
</protein>
<evidence type="ECO:0000259" key="3">
    <source>
        <dbReference type="PROSITE" id="PS50110"/>
    </source>
</evidence>
<keyword evidence="5" id="KW-1185">Reference proteome</keyword>
<dbReference type="CDD" id="cd00156">
    <property type="entry name" value="REC"/>
    <property type="match status" value="1"/>
</dbReference>
<evidence type="ECO:0000313" key="4">
    <source>
        <dbReference type="EMBL" id="WAZ22343.1"/>
    </source>
</evidence>
<dbReference type="Pfam" id="PF00072">
    <property type="entry name" value="Response_reg"/>
    <property type="match status" value="1"/>
</dbReference>
<name>A0ABY7KE48_9ACTN</name>
<accession>A0ABY7KE48</accession>
<evidence type="ECO:0000313" key="5">
    <source>
        <dbReference type="Proteomes" id="UP001164439"/>
    </source>
</evidence>
<dbReference type="Proteomes" id="UP001164439">
    <property type="component" value="Chromosome"/>
</dbReference>